<accession>A0ABN1LFJ2</accession>
<dbReference type="InterPro" id="IPR001633">
    <property type="entry name" value="EAL_dom"/>
</dbReference>
<dbReference type="PIRSF" id="PIRSF003180">
    <property type="entry name" value="DiGMPpdiest_YuxH"/>
    <property type="match status" value="1"/>
</dbReference>
<sequence>MFAYVARQAIFDKESNVKAYELLFRDGKRNCFPDIEPDEATSKLIAGSHLALGVEEITDGKTAYINFHNDTLLYRFPTSLNPQAVVIEIVETVEISDKLIAACKHLKNLGYQIALDDHDFDPKWDVLLPFISIIKIDIMECEFDVIAQHLPKFRDAKLKLVAERVETREEFDRCVELGFDFFQGYFFAKPEVMKQKNIPSSKMTLLELMKESASSQFDFELISHIIERDVALSYMLLRFINNPIMNKRNKITSLTHALTYMGEVEIKKFIALVALANLGDDKAPELVHLSLVRARFCELTALAKKEISNPPKGFLVGLFSLLDALLDQNMNQLMKKLPLSDELKNALCGMKSQLRDYLSLARAFEYADWEGVKRHAKGLELDQRLLHSFYNESIKWGASMARSIGH</sequence>
<dbReference type="InterPro" id="IPR052340">
    <property type="entry name" value="RNase_Y/CdgJ"/>
</dbReference>
<dbReference type="Gene3D" id="1.10.3210.10">
    <property type="entry name" value="Hypothetical protein af1432"/>
    <property type="match status" value="1"/>
</dbReference>
<feature type="domain" description="HDOD" evidence="2">
    <location>
        <begin position="198"/>
        <end position="385"/>
    </location>
</feature>
<dbReference type="PROSITE" id="PS51833">
    <property type="entry name" value="HDOD"/>
    <property type="match status" value="1"/>
</dbReference>
<dbReference type="RefSeq" id="WP_343857292.1">
    <property type="nucleotide sequence ID" value="NZ_BAAAFD010000002.1"/>
</dbReference>
<dbReference type="Gene3D" id="3.20.20.450">
    <property type="entry name" value="EAL domain"/>
    <property type="match status" value="1"/>
</dbReference>
<evidence type="ECO:0000313" key="3">
    <source>
        <dbReference type="EMBL" id="GAA0854526.1"/>
    </source>
</evidence>
<gene>
    <name evidence="3" type="ORF">GCM10009114_10690</name>
</gene>
<feature type="domain" description="EAL" evidence="1">
    <location>
        <begin position="1"/>
        <end position="204"/>
    </location>
</feature>
<protein>
    <submittedName>
        <fullName evidence="3">HDOD domain-containing protein</fullName>
    </submittedName>
</protein>
<evidence type="ECO:0000313" key="4">
    <source>
        <dbReference type="Proteomes" id="UP001500359"/>
    </source>
</evidence>
<dbReference type="InterPro" id="IPR013976">
    <property type="entry name" value="HDOD"/>
</dbReference>
<dbReference type="SUPFAM" id="SSF141868">
    <property type="entry name" value="EAL domain-like"/>
    <property type="match status" value="1"/>
</dbReference>
<dbReference type="InterPro" id="IPR014408">
    <property type="entry name" value="dGMP_Pdiesterase_EAL/HD-GYP"/>
</dbReference>
<keyword evidence="4" id="KW-1185">Reference proteome</keyword>
<name>A0ABN1LFJ2_9ALTE</name>
<dbReference type="SUPFAM" id="SSF109604">
    <property type="entry name" value="HD-domain/PDEase-like"/>
    <property type="match status" value="1"/>
</dbReference>
<comment type="caution">
    <text evidence="3">The sequence shown here is derived from an EMBL/GenBank/DDBJ whole genome shotgun (WGS) entry which is preliminary data.</text>
</comment>
<evidence type="ECO:0000259" key="2">
    <source>
        <dbReference type="PROSITE" id="PS51833"/>
    </source>
</evidence>
<proteinExistence type="predicted"/>
<dbReference type="Pfam" id="PF08668">
    <property type="entry name" value="HDOD"/>
    <property type="match status" value="1"/>
</dbReference>
<dbReference type="InterPro" id="IPR035919">
    <property type="entry name" value="EAL_sf"/>
</dbReference>
<dbReference type="EMBL" id="BAAAFD010000002">
    <property type="protein sequence ID" value="GAA0854526.1"/>
    <property type="molecule type" value="Genomic_DNA"/>
</dbReference>
<dbReference type="PANTHER" id="PTHR33525">
    <property type="match status" value="1"/>
</dbReference>
<organism evidence="3 4">
    <name type="scientific">Aliiglaciecola litoralis</name>
    <dbReference type="NCBI Taxonomy" id="582857"/>
    <lineage>
        <taxon>Bacteria</taxon>
        <taxon>Pseudomonadati</taxon>
        <taxon>Pseudomonadota</taxon>
        <taxon>Gammaproteobacteria</taxon>
        <taxon>Alteromonadales</taxon>
        <taxon>Alteromonadaceae</taxon>
        <taxon>Aliiglaciecola</taxon>
    </lineage>
</organism>
<evidence type="ECO:0000259" key="1">
    <source>
        <dbReference type="PROSITE" id="PS50883"/>
    </source>
</evidence>
<dbReference type="Proteomes" id="UP001500359">
    <property type="component" value="Unassembled WGS sequence"/>
</dbReference>
<reference evidence="3 4" key="1">
    <citation type="journal article" date="2019" name="Int. J. Syst. Evol. Microbiol.">
        <title>The Global Catalogue of Microorganisms (GCM) 10K type strain sequencing project: providing services to taxonomists for standard genome sequencing and annotation.</title>
        <authorList>
            <consortium name="The Broad Institute Genomics Platform"/>
            <consortium name="The Broad Institute Genome Sequencing Center for Infectious Disease"/>
            <person name="Wu L."/>
            <person name="Ma J."/>
        </authorList>
    </citation>
    <scope>NUCLEOTIDE SEQUENCE [LARGE SCALE GENOMIC DNA]</scope>
    <source>
        <strain evidence="3 4">JCM 15896</strain>
    </source>
</reference>
<dbReference type="PANTHER" id="PTHR33525:SF4">
    <property type="entry name" value="CYCLIC DI-GMP PHOSPHODIESTERASE CDGJ"/>
    <property type="match status" value="1"/>
</dbReference>
<dbReference type="PROSITE" id="PS50883">
    <property type="entry name" value="EAL"/>
    <property type="match status" value="1"/>
</dbReference>